<evidence type="ECO:0000256" key="1">
    <source>
        <dbReference type="PROSITE-ProRule" id="PRU00235"/>
    </source>
</evidence>
<dbReference type="EMBL" id="RCHS01000759">
    <property type="protein sequence ID" value="RMX56965.1"/>
    <property type="molecule type" value="Genomic_DNA"/>
</dbReference>
<evidence type="ECO:0000313" key="2">
    <source>
        <dbReference type="EMBL" id="RMX56965.1"/>
    </source>
</evidence>
<reference evidence="2 3" key="1">
    <citation type="journal article" date="2018" name="Sci. Rep.">
        <title>Comparative analysis of the Pocillopora damicornis genome highlights role of immune system in coral evolution.</title>
        <authorList>
            <person name="Cunning R."/>
            <person name="Bay R.A."/>
            <person name="Gillette P."/>
            <person name="Baker A.C."/>
            <person name="Traylor-Knowles N."/>
        </authorList>
    </citation>
    <scope>NUCLEOTIDE SEQUENCE [LARGE SCALE GENOMIC DNA]</scope>
    <source>
        <strain evidence="2">RSMAS</strain>
        <tissue evidence="2">Whole animal</tissue>
    </source>
</reference>
<dbReference type="SUPFAM" id="SSF50985">
    <property type="entry name" value="RCC1/BLIP-II"/>
    <property type="match status" value="1"/>
</dbReference>
<dbReference type="Gene3D" id="2.130.10.30">
    <property type="entry name" value="Regulator of chromosome condensation 1/beta-lactamase-inhibitor protein II"/>
    <property type="match status" value="1"/>
</dbReference>
<evidence type="ECO:0000313" key="3">
    <source>
        <dbReference type="Proteomes" id="UP000275408"/>
    </source>
</evidence>
<dbReference type="AlphaFoldDB" id="A0A3M6UTK0"/>
<keyword evidence="3" id="KW-1185">Reference proteome</keyword>
<feature type="repeat" description="RCC1" evidence="1">
    <location>
        <begin position="93"/>
        <end position="156"/>
    </location>
</feature>
<dbReference type="Pfam" id="PF00415">
    <property type="entry name" value="RCC1"/>
    <property type="match status" value="2"/>
</dbReference>
<name>A0A3M6UTK0_POCDA</name>
<organism evidence="2 3">
    <name type="scientific">Pocillopora damicornis</name>
    <name type="common">Cauliflower coral</name>
    <name type="synonym">Millepora damicornis</name>
    <dbReference type="NCBI Taxonomy" id="46731"/>
    <lineage>
        <taxon>Eukaryota</taxon>
        <taxon>Metazoa</taxon>
        <taxon>Cnidaria</taxon>
        <taxon>Anthozoa</taxon>
        <taxon>Hexacorallia</taxon>
        <taxon>Scleractinia</taxon>
        <taxon>Astrocoeniina</taxon>
        <taxon>Pocilloporidae</taxon>
        <taxon>Pocillopora</taxon>
    </lineage>
</organism>
<dbReference type="PANTHER" id="PTHR46849">
    <property type="entry name" value="RCC1 DOMAIN-CONTAINING PROTEIN 1"/>
    <property type="match status" value="1"/>
</dbReference>
<proteinExistence type="predicted"/>
<dbReference type="PROSITE" id="PS00626">
    <property type="entry name" value="RCC1_2"/>
    <property type="match status" value="2"/>
</dbReference>
<dbReference type="InterPro" id="IPR000408">
    <property type="entry name" value="Reg_chr_condens"/>
</dbReference>
<protein>
    <submittedName>
        <fullName evidence="2">Uncharacterized protein</fullName>
    </submittedName>
</protein>
<feature type="repeat" description="RCC1" evidence="1">
    <location>
        <begin position="157"/>
        <end position="210"/>
    </location>
</feature>
<sequence length="210" mass="22686">MLLLTCVVNCTAGTPTPRLCSMVQWSVHWAPSQTTRVLTLAGERRCALETRGQLGRGLIVEEQSSEVVPALEGIRMLFIAAGGWHSAAISEFGDLYMWGWNEKGQLGLAVNPNDTLSSSGGQVQCQTVPVPVSFPDDLEVLMVSCGSRHTAAVLGDGSVWTWGWGYYGQLGHGDRVDRSAPTQVAALLSLRLKPKTLYCGAWSTFLMSSK</sequence>
<comment type="caution">
    <text evidence="2">The sequence shown here is derived from an EMBL/GenBank/DDBJ whole genome shotgun (WGS) entry which is preliminary data.</text>
</comment>
<dbReference type="OrthoDB" id="5370059at2759"/>
<gene>
    <name evidence="2" type="ORF">pdam_00016966</name>
</gene>
<accession>A0A3M6UTK0</accession>
<dbReference type="STRING" id="46731.A0A3M6UTK0"/>
<dbReference type="InterPro" id="IPR052830">
    <property type="entry name" value="RCC1_domain-containing"/>
</dbReference>
<dbReference type="InterPro" id="IPR009091">
    <property type="entry name" value="RCC1/BLIP-II"/>
</dbReference>
<dbReference type="Proteomes" id="UP000275408">
    <property type="component" value="Unassembled WGS sequence"/>
</dbReference>
<dbReference type="PANTHER" id="PTHR46849:SF1">
    <property type="entry name" value="RCC1 DOMAIN-CONTAINING PROTEIN 1"/>
    <property type="match status" value="1"/>
</dbReference>
<dbReference type="PROSITE" id="PS50012">
    <property type="entry name" value="RCC1_3"/>
    <property type="match status" value="2"/>
</dbReference>